<dbReference type="PANTHER" id="PTHR11102">
    <property type="entry name" value="SEL-1-LIKE PROTEIN"/>
    <property type="match status" value="1"/>
</dbReference>
<dbReference type="SUPFAM" id="SSF81901">
    <property type="entry name" value="HCP-like"/>
    <property type="match status" value="3"/>
</dbReference>
<accession>A0A3G5ACH0</accession>
<sequence>MDTETSFIQLLALIEKCMITPFQVTTEDNENIVTNMEQLLEAENIKLFGFLNERSDNAYAAKLIGNFYNIKYEEDKSDIGSRTEAYKWYGKSAEMGQPFAMINIGLNHMNGDSVEQNYELAMEFFKKAVEKKHADGMFHVGEMYYYGYGVPKSLPHAFNWYMDAAKLGDIDGIYSVAYMYLNGEGVDKSYTECLKWYHQAAIIGNPHSMCYIADLYNGDYPDFTPDKKVAMEWYLKAANLGSVDAMRIIADSYYEKDQKEALEWYKKITNIEADDTIMYFIGQMYELGQGCTSNLSESLLWYGRAAALNNVSAMNKIAAYYYYGRAVPCDYNAAFSWYMKAAQLKSAVGIANVGNMYYQGLGCIQDKKKGIKWLQKSLEKKCAESSIHLGRYYKNAYTQTDKTASEKIIQIYEKGAELGCTKAMLELGDLYQKGVYTEKDEKLALKWYHEAVNNKNYTALTKIGEIYEDQKNIDQAIKYFTRSLQKITDKVEAEGMKKKITKLMKTNNIDLLTEWIKLVDEKAEKAHKIPEPEPEKPKSEVLHPDGDGYILC</sequence>
<protein>
    <submittedName>
        <fullName evidence="3">Uncharacterized protein</fullName>
    </submittedName>
</protein>
<gene>
    <name evidence="3" type="ORF">Hyperionvirus4_4</name>
</gene>
<dbReference type="PROSITE" id="PS50005">
    <property type="entry name" value="TPR"/>
    <property type="match status" value="1"/>
</dbReference>
<feature type="region of interest" description="Disordered" evidence="2">
    <location>
        <begin position="526"/>
        <end position="547"/>
    </location>
</feature>
<proteinExistence type="predicted"/>
<dbReference type="Pfam" id="PF08238">
    <property type="entry name" value="Sel1"/>
    <property type="match status" value="11"/>
</dbReference>
<dbReference type="EMBL" id="MK072386">
    <property type="protein sequence ID" value="AYV83039.1"/>
    <property type="molecule type" value="Genomic_DNA"/>
</dbReference>
<dbReference type="InterPro" id="IPR019734">
    <property type="entry name" value="TPR_rpt"/>
</dbReference>
<keyword evidence="1" id="KW-0802">TPR repeat</keyword>
<feature type="compositionally biased region" description="Basic and acidic residues" evidence="2">
    <location>
        <begin position="526"/>
        <end position="546"/>
    </location>
</feature>
<evidence type="ECO:0000256" key="2">
    <source>
        <dbReference type="SAM" id="MobiDB-lite"/>
    </source>
</evidence>
<evidence type="ECO:0000256" key="1">
    <source>
        <dbReference type="PROSITE-ProRule" id="PRU00339"/>
    </source>
</evidence>
<name>A0A3G5ACH0_9VIRU</name>
<feature type="repeat" description="TPR" evidence="1">
    <location>
        <begin position="457"/>
        <end position="490"/>
    </location>
</feature>
<dbReference type="SMART" id="SM00028">
    <property type="entry name" value="TPR"/>
    <property type="match status" value="2"/>
</dbReference>
<dbReference type="PANTHER" id="PTHR11102:SF160">
    <property type="entry name" value="ERAD-ASSOCIATED E3 UBIQUITIN-PROTEIN LIGASE COMPONENT HRD3"/>
    <property type="match status" value="1"/>
</dbReference>
<dbReference type="InterPro" id="IPR050767">
    <property type="entry name" value="Sel1_AlgK"/>
</dbReference>
<dbReference type="InterPro" id="IPR006597">
    <property type="entry name" value="Sel1-like"/>
</dbReference>
<dbReference type="InterPro" id="IPR011990">
    <property type="entry name" value="TPR-like_helical_dom_sf"/>
</dbReference>
<dbReference type="SMART" id="SM00671">
    <property type="entry name" value="SEL1"/>
    <property type="match status" value="12"/>
</dbReference>
<dbReference type="Gene3D" id="1.25.40.10">
    <property type="entry name" value="Tetratricopeptide repeat domain"/>
    <property type="match status" value="2"/>
</dbReference>
<evidence type="ECO:0000313" key="3">
    <source>
        <dbReference type="EMBL" id="AYV83039.1"/>
    </source>
</evidence>
<reference evidence="3" key="1">
    <citation type="submission" date="2018-10" db="EMBL/GenBank/DDBJ databases">
        <title>Hidden diversity of soil giant viruses.</title>
        <authorList>
            <person name="Schulz F."/>
            <person name="Alteio L."/>
            <person name="Goudeau D."/>
            <person name="Ryan E.M."/>
            <person name="Malmstrom R.R."/>
            <person name="Blanchard J."/>
            <person name="Woyke T."/>
        </authorList>
    </citation>
    <scope>NUCLEOTIDE SEQUENCE</scope>
    <source>
        <strain evidence="3">HYV1</strain>
    </source>
</reference>
<organism evidence="3">
    <name type="scientific">Hyperionvirus sp</name>
    <dbReference type="NCBI Taxonomy" id="2487770"/>
    <lineage>
        <taxon>Viruses</taxon>
        <taxon>Varidnaviria</taxon>
        <taxon>Bamfordvirae</taxon>
        <taxon>Nucleocytoviricota</taxon>
        <taxon>Megaviricetes</taxon>
        <taxon>Imitervirales</taxon>
        <taxon>Mimiviridae</taxon>
        <taxon>Klosneuvirinae</taxon>
    </lineage>
</organism>